<dbReference type="PANTHER" id="PTHR34390">
    <property type="entry name" value="UPF0442 PROTEIN YJJB-RELATED"/>
    <property type="match status" value="1"/>
</dbReference>
<protein>
    <submittedName>
        <fullName evidence="9">Threonine/serine exporter family protein</fullName>
    </submittedName>
</protein>
<organism evidence="9 10">
    <name type="scientific">Alicyclobacillus acidoterrestris (strain ATCC 49025 / DSM 3922 / CIP 106132 / NCIMB 13137 / GD3B)</name>
    <dbReference type="NCBI Taxonomy" id="1356854"/>
    <lineage>
        <taxon>Bacteria</taxon>
        <taxon>Bacillati</taxon>
        <taxon>Bacillota</taxon>
        <taxon>Bacilli</taxon>
        <taxon>Bacillales</taxon>
        <taxon>Alicyclobacillaceae</taxon>
        <taxon>Alicyclobacillus</taxon>
    </lineage>
</organism>
<keyword evidence="3" id="KW-0997">Cell inner membrane</keyword>
<evidence type="ECO:0000256" key="7">
    <source>
        <dbReference type="ARBA" id="ARBA00034125"/>
    </source>
</evidence>
<proteinExistence type="inferred from homology"/>
<keyword evidence="2" id="KW-1003">Cell membrane</keyword>
<sequence length="150" mass="16220">MGQILLNIALGFLSSITFAIISNVPRKSIITGGIVGTIGWLGFWELSIHHYGIFVSSFACSLLLALAGQVAARVHKMPLIVFYIPGLVPVVPGITSFEAFRALITHDYPAALYGFVNVFFCAVGIACGLAASDIIMRLIFSFRLLRKKTS</sequence>
<dbReference type="RefSeq" id="WP_021295174.1">
    <property type="nucleotide sequence ID" value="NZ_AURB01000046.1"/>
</dbReference>
<dbReference type="GO" id="GO:0005886">
    <property type="term" value="C:plasma membrane"/>
    <property type="evidence" value="ECO:0007669"/>
    <property type="project" value="UniProtKB-SubCell"/>
</dbReference>
<dbReference type="GO" id="GO:0015744">
    <property type="term" value="P:succinate transport"/>
    <property type="evidence" value="ECO:0007669"/>
    <property type="project" value="TreeGrafter"/>
</dbReference>
<reference evidence="10" key="1">
    <citation type="journal article" date="2022" name="G3 (Bethesda)">
        <title>Unveiling the complete genome sequence of Alicyclobacillus acidoterrestris DSM 3922T, a taint-producing strain.</title>
        <authorList>
            <person name="Leonardo I.C."/>
            <person name="Barreto Crespo M.T."/>
            <person name="Gaspar F.B."/>
        </authorList>
    </citation>
    <scope>NUCLEOTIDE SEQUENCE [LARGE SCALE GENOMIC DNA]</scope>
    <source>
        <strain evidence="10">DSM 3922</strain>
    </source>
</reference>
<accession>A0A9E7CQZ7</accession>
<dbReference type="KEGG" id="aaco:K1I37_20285"/>
<dbReference type="EMBL" id="CP080467">
    <property type="protein sequence ID" value="UNO48894.1"/>
    <property type="molecule type" value="Genomic_DNA"/>
</dbReference>
<evidence type="ECO:0000259" key="8">
    <source>
        <dbReference type="Pfam" id="PF12821"/>
    </source>
</evidence>
<feature type="domain" description="Threonine/Serine exporter ThrE" evidence="8">
    <location>
        <begin position="8"/>
        <end position="135"/>
    </location>
</feature>
<keyword evidence="6" id="KW-0472">Membrane</keyword>
<comment type="similarity">
    <text evidence="7">Belongs to the ThrE exporter (TC 2.A.79) family.</text>
</comment>
<keyword evidence="10" id="KW-1185">Reference proteome</keyword>
<dbReference type="InterPro" id="IPR024528">
    <property type="entry name" value="ThrE_2"/>
</dbReference>
<dbReference type="Pfam" id="PF12821">
    <property type="entry name" value="ThrE_2"/>
    <property type="match status" value="1"/>
</dbReference>
<dbReference type="eggNOG" id="COG3610">
    <property type="taxonomic scope" value="Bacteria"/>
</dbReference>
<evidence type="ECO:0000313" key="9">
    <source>
        <dbReference type="EMBL" id="UNO48894.1"/>
    </source>
</evidence>
<gene>
    <name evidence="9" type="ORF">K1I37_20285</name>
</gene>
<evidence type="ECO:0000256" key="4">
    <source>
        <dbReference type="ARBA" id="ARBA00022692"/>
    </source>
</evidence>
<dbReference type="OrthoDB" id="9810047at2"/>
<dbReference type="STRING" id="1356854.N007_02650"/>
<keyword evidence="4" id="KW-0812">Transmembrane</keyword>
<evidence type="ECO:0000256" key="6">
    <source>
        <dbReference type="ARBA" id="ARBA00023136"/>
    </source>
</evidence>
<comment type="subcellular location">
    <subcellularLocation>
        <location evidence="1">Cell membrane</location>
        <topology evidence="1">Multi-pass membrane protein</topology>
    </subcellularLocation>
</comment>
<evidence type="ECO:0000256" key="1">
    <source>
        <dbReference type="ARBA" id="ARBA00004651"/>
    </source>
</evidence>
<evidence type="ECO:0000313" key="10">
    <source>
        <dbReference type="Proteomes" id="UP000829401"/>
    </source>
</evidence>
<accession>T0CJL0</accession>
<evidence type="ECO:0000256" key="3">
    <source>
        <dbReference type="ARBA" id="ARBA00022519"/>
    </source>
</evidence>
<evidence type="ECO:0000256" key="5">
    <source>
        <dbReference type="ARBA" id="ARBA00022989"/>
    </source>
</evidence>
<evidence type="ECO:0000256" key="2">
    <source>
        <dbReference type="ARBA" id="ARBA00022475"/>
    </source>
</evidence>
<dbReference type="Proteomes" id="UP000829401">
    <property type="component" value="Chromosome"/>
</dbReference>
<dbReference type="InterPro" id="IPR050539">
    <property type="entry name" value="ThrE_Dicarb/AminoAcid_Exp"/>
</dbReference>
<keyword evidence="5" id="KW-1133">Transmembrane helix</keyword>
<dbReference type="AlphaFoldDB" id="T0CJL0"/>
<name>T0CJL0_ALIAG</name>
<dbReference type="PANTHER" id="PTHR34390:SF1">
    <property type="entry name" value="SUCCINATE TRANSPORTER SUBUNIT YJJB-RELATED"/>
    <property type="match status" value="1"/>
</dbReference>